<proteinExistence type="inferred from homology"/>
<dbReference type="SMART" id="SM00967">
    <property type="entry name" value="SpoU_sub_bind"/>
    <property type="match status" value="1"/>
</dbReference>
<dbReference type="GO" id="GO:0032259">
    <property type="term" value="P:methylation"/>
    <property type="evidence" value="ECO:0007669"/>
    <property type="project" value="UniProtKB-KW"/>
</dbReference>
<dbReference type="PANTHER" id="PTHR46429:SF1">
    <property type="entry name" value="23S RRNA (GUANOSINE-2'-O-)-METHYLTRANSFERASE RLMB"/>
    <property type="match status" value="1"/>
</dbReference>
<dbReference type="AlphaFoldDB" id="A0A841C8A4"/>
<dbReference type="InterPro" id="IPR001537">
    <property type="entry name" value="SpoU_MeTrfase"/>
</dbReference>
<keyword evidence="6" id="KW-1185">Reference proteome</keyword>
<dbReference type="GO" id="GO:0008173">
    <property type="term" value="F:RNA methyltransferase activity"/>
    <property type="evidence" value="ECO:0007669"/>
    <property type="project" value="InterPro"/>
</dbReference>
<organism evidence="5 6">
    <name type="scientific">Lactovum miscens</name>
    <dbReference type="NCBI Taxonomy" id="190387"/>
    <lineage>
        <taxon>Bacteria</taxon>
        <taxon>Bacillati</taxon>
        <taxon>Bacillota</taxon>
        <taxon>Bacilli</taxon>
        <taxon>Lactobacillales</taxon>
        <taxon>Streptococcaceae</taxon>
        <taxon>Lactovum</taxon>
    </lineage>
</organism>
<sequence length="245" mass="27130">MQKFENSDLIYGLHAIVEALESGRVNKLFVQQDLRGKNTDKIKELARVKSVKIDWVDKLELSKMTDNGVHQGFVAFVSEFEYMEFSTLLKKVESQKSVTILILDELTDPHNLGSIARTADATGVDAIIIPKHRSVGITPIAVKASTGALQYVPIVRVTNISQVLDKLKESDFWIFGTDMDGTPYTNWNTAGKVALVIGNEGHGISPNLKKQVDEMITIPMVGHVQSLNASVAASVLMYEIFRNKN</sequence>
<dbReference type="GO" id="GO:0006396">
    <property type="term" value="P:RNA processing"/>
    <property type="evidence" value="ECO:0007669"/>
    <property type="project" value="InterPro"/>
</dbReference>
<dbReference type="RefSeq" id="WP_183540685.1">
    <property type="nucleotide sequence ID" value="NZ_JACHHV010000029.1"/>
</dbReference>
<gene>
    <name evidence="5" type="ORF">HNQ37_001438</name>
</gene>
<name>A0A841C8A4_9LACT</name>
<dbReference type="Pfam" id="PF08032">
    <property type="entry name" value="SpoU_sub_bind"/>
    <property type="match status" value="1"/>
</dbReference>
<evidence type="ECO:0000313" key="5">
    <source>
        <dbReference type="EMBL" id="MBB5888537.1"/>
    </source>
</evidence>
<dbReference type="EMBL" id="JACHHV010000029">
    <property type="protein sequence ID" value="MBB5888537.1"/>
    <property type="molecule type" value="Genomic_DNA"/>
</dbReference>
<dbReference type="SUPFAM" id="SSF75217">
    <property type="entry name" value="alpha/beta knot"/>
    <property type="match status" value="1"/>
</dbReference>
<dbReference type="GO" id="GO:0003723">
    <property type="term" value="F:RNA binding"/>
    <property type="evidence" value="ECO:0007669"/>
    <property type="project" value="InterPro"/>
</dbReference>
<dbReference type="CDD" id="cd18103">
    <property type="entry name" value="SpoU-like_RlmB"/>
    <property type="match status" value="1"/>
</dbReference>
<dbReference type="Pfam" id="PF00588">
    <property type="entry name" value="SpoU_methylase"/>
    <property type="match status" value="1"/>
</dbReference>
<evidence type="ECO:0000256" key="3">
    <source>
        <dbReference type="ARBA" id="ARBA00022679"/>
    </source>
</evidence>
<protein>
    <submittedName>
        <fullName evidence="5">23S rRNA (Guanosine2251-2'-O)-methyltransferase</fullName>
        <ecNumber evidence="5">2.1.1.185</ecNumber>
    </submittedName>
</protein>
<evidence type="ECO:0000313" key="6">
    <source>
        <dbReference type="Proteomes" id="UP000562464"/>
    </source>
</evidence>
<accession>A0A841C8A4</accession>
<dbReference type="InterPro" id="IPR029026">
    <property type="entry name" value="tRNA_m1G_MTases_N"/>
</dbReference>
<feature type="domain" description="RNA 2-O ribose methyltransferase substrate binding" evidence="4">
    <location>
        <begin position="9"/>
        <end position="83"/>
    </location>
</feature>
<comment type="similarity">
    <text evidence="1">Belongs to the class IV-like SAM-binding methyltransferase superfamily. RNA methyltransferase TrmH family.</text>
</comment>
<dbReference type="SUPFAM" id="SSF55315">
    <property type="entry name" value="L30e-like"/>
    <property type="match status" value="1"/>
</dbReference>
<dbReference type="InterPro" id="IPR004441">
    <property type="entry name" value="rRNA_MeTrfase_TrmH"/>
</dbReference>
<reference evidence="5 6" key="1">
    <citation type="submission" date="2020-08" db="EMBL/GenBank/DDBJ databases">
        <title>Genomic Encyclopedia of Type Strains, Phase IV (KMG-IV): sequencing the most valuable type-strain genomes for metagenomic binning, comparative biology and taxonomic classification.</title>
        <authorList>
            <person name="Goeker M."/>
        </authorList>
    </citation>
    <scope>NUCLEOTIDE SEQUENCE [LARGE SCALE GENOMIC DNA]</scope>
    <source>
        <strain evidence="5 6">DSM 14925</strain>
    </source>
</reference>
<comment type="caution">
    <text evidence="5">The sequence shown here is derived from an EMBL/GenBank/DDBJ whole genome shotgun (WGS) entry which is preliminary data.</text>
</comment>
<dbReference type="Proteomes" id="UP000562464">
    <property type="component" value="Unassembled WGS sequence"/>
</dbReference>
<keyword evidence="3 5" id="KW-0808">Transferase</keyword>
<dbReference type="FunFam" id="3.40.1280.10:FF:000008">
    <property type="entry name" value="Group 3 RNA methyltransferase TrmH"/>
    <property type="match status" value="1"/>
</dbReference>
<keyword evidence="2 5" id="KW-0489">Methyltransferase</keyword>
<dbReference type="PANTHER" id="PTHR46429">
    <property type="entry name" value="23S RRNA (GUANOSINE-2'-O-)-METHYLTRANSFERASE RLMB"/>
    <property type="match status" value="1"/>
</dbReference>
<evidence type="ECO:0000256" key="2">
    <source>
        <dbReference type="ARBA" id="ARBA00022603"/>
    </source>
</evidence>
<evidence type="ECO:0000259" key="4">
    <source>
        <dbReference type="SMART" id="SM00967"/>
    </source>
</evidence>
<dbReference type="GO" id="GO:0005829">
    <property type="term" value="C:cytosol"/>
    <property type="evidence" value="ECO:0007669"/>
    <property type="project" value="TreeGrafter"/>
</dbReference>
<dbReference type="Gene3D" id="3.40.1280.10">
    <property type="match status" value="1"/>
</dbReference>
<evidence type="ECO:0000256" key="1">
    <source>
        <dbReference type="ARBA" id="ARBA00007228"/>
    </source>
</evidence>
<dbReference type="EC" id="2.1.1.185" evidence="5"/>
<dbReference type="Gene3D" id="3.30.1330.30">
    <property type="match status" value="1"/>
</dbReference>
<dbReference type="NCBIfam" id="TIGR00186">
    <property type="entry name" value="rRNA_methyl_3"/>
    <property type="match status" value="1"/>
</dbReference>
<dbReference type="InterPro" id="IPR029028">
    <property type="entry name" value="Alpha/beta_knot_MTases"/>
</dbReference>
<dbReference type="InterPro" id="IPR013123">
    <property type="entry name" value="SpoU_subst-bd"/>
</dbReference>
<dbReference type="InterPro" id="IPR029064">
    <property type="entry name" value="Ribosomal_eL30-like_sf"/>
</dbReference>